<organism evidence="2 3">
    <name type="scientific">Mycobacteroides abscessus</name>
    <dbReference type="NCBI Taxonomy" id="36809"/>
    <lineage>
        <taxon>Bacteria</taxon>
        <taxon>Bacillati</taxon>
        <taxon>Actinomycetota</taxon>
        <taxon>Actinomycetes</taxon>
        <taxon>Mycobacteriales</taxon>
        <taxon>Mycobacteriaceae</taxon>
        <taxon>Mycobacteroides</taxon>
    </lineage>
</organism>
<evidence type="ECO:0008006" key="4">
    <source>
        <dbReference type="Google" id="ProtNLM"/>
    </source>
</evidence>
<keyword evidence="1" id="KW-0472">Membrane</keyword>
<keyword evidence="1" id="KW-1133">Transmembrane helix</keyword>
<dbReference type="RefSeq" id="WP_119596454.1">
    <property type="nucleotide sequence ID" value="NZ_QXBN01000012.1"/>
</dbReference>
<dbReference type="EMBL" id="QXBN01000012">
    <property type="protein sequence ID" value="RIT36799.1"/>
    <property type="molecule type" value="Genomic_DNA"/>
</dbReference>
<dbReference type="Proteomes" id="UP000284557">
    <property type="component" value="Unassembled WGS sequence"/>
</dbReference>
<proteinExistence type="predicted"/>
<evidence type="ECO:0000313" key="2">
    <source>
        <dbReference type="EMBL" id="RIT36799.1"/>
    </source>
</evidence>
<sequence length="81" mass="8682">MKSLWVGLAALPPIFVFAFATFAIGAHLAAPETPAPNPGVYIAALASLAVLGSILFVLERVKTRRLKQQTVRAARRQINSP</sequence>
<feature type="transmembrane region" description="Helical" evidence="1">
    <location>
        <begin position="39"/>
        <end position="58"/>
    </location>
</feature>
<gene>
    <name evidence="2" type="ORF">D2E76_16230</name>
</gene>
<comment type="caution">
    <text evidence="2">The sequence shown here is derived from an EMBL/GenBank/DDBJ whole genome shotgun (WGS) entry which is preliminary data.</text>
</comment>
<evidence type="ECO:0000256" key="1">
    <source>
        <dbReference type="SAM" id="Phobius"/>
    </source>
</evidence>
<accession>A0ABD7HLX9</accession>
<dbReference type="AlphaFoldDB" id="A0ABD7HLX9"/>
<protein>
    <recommendedName>
        <fullName evidence="4">Transmembrane protein</fullName>
    </recommendedName>
</protein>
<evidence type="ECO:0000313" key="3">
    <source>
        <dbReference type="Proteomes" id="UP000284557"/>
    </source>
</evidence>
<reference evidence="2 3" key="1">
    <citation type="submission" date="2018-08" db="EMBL/GenBank/DDBJ databases">
        <title>Linezolid Resistance in Mycobacterium abscessus: MIC Distribution and Comprehensive Investigation of Resistance Mechanisms.</title>
        <authorList>
            <person name="Ye M."/>
            <person name="Xu L."/>
            <person name="Zou Y."/>
            <person name="Li B."/>
            <person name="Guo Q."/>
            <person name="Zhang Y."/>
            <person name="Zhan M."/>
            <person name="Xu B."/>
            <person name="Yu F."/>
            <person name="Zhang Z."/>
            <person name="Chu H."/>
        </authorList>
    </citation>
    <scope>NUCLEOTIDE SEQUENCE [LARGE SCALE GENOMIC DNA]</scope>
    <source>
        <strain evidence="2 3">G143</strain>
    </source>
</reference>
<keyword evidence="1" id="KW-0812">Transmembrane</keyword>
<name>A0ABD7HLX9_9MYCO</name>